<evidence type="ECO:0000313" key="1">
    <source>
        <dbReference type="EMBL" id="ACS26083.1"/>
    </source>
</evidence>
<dbReference type="SUPFAM" id="SSF52540">
    <property type="entry name" value="P-loop containing nucleoside triphosphate hydrolases"/>
    <property type="match status" value="1"/>
</dbReference>
<dbReference type="OrthoDB" id="2509598at2"/>
<dbReference type="InterPro" id="IPR027417">
    <property type="entry name" value="P-loop_NTPase"/>
</dbReference>
<name>C5DB13_GEOSW</name>
<gene>
    <name evidence="1" type="ordered locus">GWCH70_3448</name>
</gene>
<organism evidence="1">
    <name type="scientific">Geobacillus sp. (strain WCH70)</name>
    <dbReference type="NCBI Taxonomy" id="471223"/>
    <lineage>
        <taxon>Bacteria</taxon>
        <taxon>Bacillati</taxon>
        <taxon>Bacillota</taxon>
        <taxon>Bacilli</taxon>
        <taxon>Bacillales</taxon>
        <taxon>Anoxybacillaceae</taxon>
        <taxon>Geobacillus</taxon>
    </lineage>
</organism>
<reference evidence="1" key="1">
    <citation type="submission" date="2009-06" db="EMBL/GenBank/DDBJ databases">
        <title>Complete sequence of plasmid 1 of Geopacillus sp. WCH70.</title>
        <authorList>
            <consortium name="US DOE Joint Genome Institute"/>
            <person name="Lucas S."/>
            <person name="Copeland A."/>
            <person name="Lapidus A."/>
            <person name="Glavina del Rio T."/>
            <person name="Dalin E."/>
            <person name="Tice H."/>
            <person name="Bruce D."/>
            <person name="Goodwin L."/>
            <person name="Pitluck S."/>
            <person name="Chertkov O."/>
            <person name="Brettin T."/>
            <person name="Detter J.C."/>
            <person name="Han C."/>
            <person name="Larimer F."/>
            <person name="Land M."/>
            <person name="Hauser L."/>
            <person name="Kyrpides N."/>
            <person name="Mikhailova N."/>
            <person name="Brumm P."/>
            <person name="Mead D.A."/>
            <person name="Richardson P."/>
        </authorList>
    </citation>
    <scope>NUCLEOTIDE SEQUENCE [LARGE SCALE GENOMIC DNA]</scope>
    <source>
        <plasmid evidence="1">pWCH7001</plasmid>
        <plasmid evidence="1">WCH70</plasmid>
    </source>
</reference>
<dbReference type="HOGENOM" id="CLU_1064614_0_0_9"/>
<protein>
    <submittedName>
        <fullName evidence="1">Uncharacterized protein</fullName>
    </submittedName>
</protein>
<proteinExistence type="predicted"/>
<dbReference type="AlphaFoldDB" id="C5DB13"/>
<dbReference type="Gene3D" id="3.40.50.300">
    <property type="entry name" value="P-loop containing nucleotide triphosphate hydrolases"/>
    <property type="match status" value="1"/>
</dbReference>
<geneLocation type="plasmid" evidence="1">
    <name>pWCH7001</name>
</geneLocation>
<dbReference type="EMBL" id="CP001639">
    <property type="protein sequence ID" value="ACS26083.1"/>
    <property type="molecule type" value="Genomic_DNA"/>
</dbReference>
<sequence>MITSEKKWYEGWEKDFSKDYLETLYKPSVLEIMDFLGDFLRKRASGTCYEVLAAQPGHGKTSALKVFIKKMIQHKHSVCGLIVLREKEQMRELEEFASGFKYGVLYVDSDNFQEVKVHIPKYQFVIISHERLRSIALDRERINLDLFTKWRGYKRVIIIDEAPSFVDSAIIELDKGLEWLDDCFQAAKNMFSSEQRIMIRSIIQILIAKELIENKGPLTGALKKHIDDSPKFAKILNDFFKEVDNYIDNMGIDSRSMYKWL</sequence>
<accession>C5DB13</accession>
<dbReference type="KEGG" id="gwc:GWCH70_3448"/>
<keyword evidence="1" id="KW-0614">Plasmid</keyword>